<protein>
    <submittedName>
        <fullName evidence="1">Uncharacterized protein</fullName>
    </submittedName>
</protein>
<accession>A0AAD9EGY6</accession>
<evidence type="ECO:0000313" key="1">
    <source>
        <dbReference type="EMBL" id="KAK1847112.1"/>
    </source>
</evidence>
<dbReference type="AlphaFoldDB" id="A0AAD9EGY6"/>
<evidence type="ECO:0000313" key="2">
    <source>
        <dbReference type="Proteomes" id="UP001243330"/>
    </source>
</evidence>
<keyword evidence="2" id="KW-1185">Reference proteome</keyword>
<sequence length="88" mass="10038">MANAQIPIQQIEYPSWSAATTTAAAVITITNQNQYQHQHHQTVDTTRDIEVFAFVLLLYRRALSWVMDYRGYPDQTDPEQPEPTTATA</sequence>
<dbReference type="EMBL" id="JAQOWY010000213">
    <property type="protein sequence ID" value="KAK1847112.1"/>
    <property type="molecule type" value="Genomic_DNA"/>
</dbReference>
<dbReference type="Proteomes" id="UP001243330">
    <property type="component" value="Unassembled WGS sequence"/>
</dbReference>
<gene>
    <name evidence="1" type="ORF">CCHR01_10279</name>
</gene>
<organism evidence="1 2">
    <name type="scientific">Colletotrichum chrysophilum</name>
    <dbReference type="NCBI Taxonomy" id="1836956"/>
    <lineage>
        <taxon>Eukaryota</taxon>
        <taxon>Fungi</taxon>
        <taxon>Dikarya</taxon>
        <taxon>Ascomycota</taxon>
        <taxon>Pezizomycotina</taxon>
        <taxon>Sordariomycetes</taxon>
        <taxon>Hypocreomycetidae</taxon>
        <taxon>Glomerellales</taxon>
        <taxon>Glomerellaceae</taxon>
        <taxon>Colletotrichum</taxon>
        <taxon>Colletotrichum gloeosporioides species complex</taxon>
    </lineage>
</organism>
<reference evidence="1" key="1">
    <citation type="submission" date="2023-01" db="EMBL/GenBank/DDBJ databases">
        <title>Colletotrichum chrysophilum M932 genome sequence.</title>
        <authorList>
            <person name="Baroncelli R."/>
        </authorList>
    </citation>
    <scope>NUCLEOTIDE SEQUENCE</scope>
    <source>
        <strain evidence="1">M932</strain>
    </source>
</reference>
<name>A0AAD9EGY6_9PEZI</name>
<proteinExistence type="predicted"/>
<comment type="caution">
    <text evidence="1">The sequence shown here is derived from an EMBL/GenBank/DDBJ whole genome shotgun (WGS) entry which is preliminary data.</text>
</comment>